<accession>A0A1M5H0J4</accession>
<evidence type="ECO:0000256" key="2">
    <source>
        <dbReference type="ARBA" id="ARBA00012980"/>
    </source>
</evidence>
<sequence length="205" mass="21101">MSGLFVAFEGGEGAGKSTQIRLLAASLRAAGQEVVETREPGGTPLGTELRRLVLDPDGHVTPRAEALLYAADRAHHVDTVVTPGLARGAVVITDRYVDSTLAYQGAGRGLGAGAHAVTVWATGGLTPALTVLLDVDPVAGLARAGARARPDRLESASLEFHRAVRAAFLALAAAEPARYLVLDATRAADALAGDVLAAVRARLRG</sequence>
<evidence type="ECO:0000313" key="13">
    <source>
        <dbReference type="EMBL" id="SHG09457.1"/>
    </source>
</evidence>
<evidence type="ECO:0000256" key="4">
    <source>
        <dbReference type="ARBA" id="ARBA00022679"/>
    </source>
</evidence>
<feature type="domain" description="Thymidylate kinase-like" evidence="12">
    <location>
        <begin position="8"/>
        <end position="190"/>
    </location>
</feature>
<keyword evidence="7 11" id="KW-0418">Kinase</keyword>
<organism evidence="13 14">
    <name type="scientific">Jatrophihabitans endophyticus</name>
    <dbReference type="NCBI Taxonomy" id="1206085"/>
    <lineage>
        <taxon>Bacteria</taxon>
        <taxon>Bacillati</taxon>
        <taxon>Actinomycetota</taxon>
        <taxon>Actinomycetes</taxon>
        <taxon>Jatrophihabitantales</taxon>
        <taxon>Jatrophihabitantaceae</taxon>
        <taxon>Jatrophihabitans</taxon>
    </lineage>
</organism>
<evidence type="ECO:0000256" key="11">
    <source>
        <dbReference type="HAMAP-Rule" id="MF_00165"/>
    </source>
</evidence>
<dbReference type="InterPro" id="IPR018095">
    <property type="entry name" value="Thymidylate_kin_CS"/>
</dbReference>
<dbReference type="GO" id="GO:0005829">
    <property type="term" value="C:cytosol"/>
    <property type="evidence" value="ECO:0007669"/>
    <property type="project" value="TreeGrafter"/>
</dbReference>
<dbReference type="EMBL" id="FQVU01000002">
    <property type="protein sequence ID" value="SHG09457.1"/>
    <property type="molecule type" value="Genomic_DNA"/>
</dbReference>
<keyword evidence="6 11" id="KW-0547">Nucleotide-binding</keyword>
<keyword evidence="8 11" id="KW-0067">ATP-binding</keyword>
<evidence type="ECO:0000256" key="10">
    <source>
        <dbReference type="ARBA" id="ARBA00057735"/>
    </source>
</evidence>
<evidence type="ECO:0000256" key="1">
    <source>
        <dbReference type="ARBA" id="ARBA00009776"/>
    </source>
</evidence>
<dbReference type="GO" id="GO:0006235">
    <property type="term" value="P:dTTP biosynthetic process"/>
    <property type="evidence" value="ECO:0007669"/>
    <property type="project" value="UniProtKB-UniRule"/>
</dbReference>
<comment type="similarity">
    <text evidence="1 11">Belongs to the thymidylate kinase family.</text>
</comment>
<dbReference type="RefSeq" id="WP_073387939.1">
    <property type="nucleotide sequence ID" value="NZ_FQVU01000002.1"/>
</dbReference>
<dbReference type="GO" id="GO:0005524">
    <property type="term" value="F:ATP binding"/>
    <property type="evidence" value="ECO:0007669"/>
    <property type="project" value="UniProtKB-UniRule"/>
</dbReference>
<dbReference type="FunFam" id="3.40.50.300:FF:000225">
    <property type="entry name" value="Thymidylate kinase"/>
    <property type="match status" value="1"/>
</dbReference>
<dbReference type="AlphaFoldDB" id="A0A1M5H0J4"/>
<keyword evidence="4 11" id="KW-0808">Transferase</keyword>
<dbReference type="InterPro" id="IPR039430">
    <property type="entry name" value="Thymidylate_kin-like_dom"/>
</dbReference>
<dbReference type="GO" id="GO:0004798">
    <property type="term" value="F:dTMP kinase activity"/>
    <property type="evidence" value="ECO:0007669"/>
    <property type="project" value="UniProtKB-UniRule"/>
</dbReference>
<feature type="binding site" evidence="11">
    <location>
        <begin position="10"/>
        <end position="17"/>
    </location>
    <ligand>
        <name>ATP</name>
        <dbReference type="ChEBI" id="CHEBI:30616"/>
    </ligand>
</feature>
<evidence type="ECO:0000259" key="12">
    <source>
        <dbReference type="Pfam" id="PF02223"/>
    </source>
</evidence>
<reference evidence="14" key="1">
    <citation type="submission" date="2016-11" db="EMBL/GenBank/DDBJ databases">
        <authorList>
            <person name="Varghese N."/>
            <person name="Submissions S."/>
        </authorList>
    </citation>
    <scope>NUCLEOTIDE SEQUENCE [LARGE SCALE GENOMIC DNA]</scope>
    <source>
        <strain evidence="14">DSM 45627</strain>
    </source>
</reference>
<keyword evidence="5 11" id="KW-0545">Nucleotide biosynthesis</keyword>
<name>A0A1M5H0J4_9ACTN</name>
<dbReference type="CDD" id="cd01672">
    <property type="entry name" value="TMPK"/>
    <property type="match status" value="1"/>
</dbReference>
<gene>
    <name evidence="11" type="primary">tmk</name>
    <name evidence="13" type="ORF">SAMN05443575_1354</name>
</gene>
<dbReference type="PROSITE" id="PS01331">
    <property type="entry name" value="THYMIDYLATE_KINASE"/>
    <property type="match status" value="1"/>
</dbReference>
<proteinExistence type="inferred from homology"/>
<dbReference type="SUPFAM" id="SSF52540">
    <property type="entry name" value="P-loop containing nucleoside triphosphate hydrolases"/>
    <property type="match status" value="1"/>
</dbReference>
<evidence type="ECO:0000256" key="6">
    <source>
        <dbReference type="ARBA" id="ARBA00022741"/>
    </source>
</evidence>
<evidence type="ECO:0000256" key="3">
    <source>
        <dbReference type="ARBA" id="ARBA00017144"/>
    </source>
</evidence>
<dbReference type="PANTHER" id="PTHR10344:SF4">
    <property type="entry name" value="UMP-CMP KINASE 2, MITOCHONDRIAL"/>
    <property type="match status" value="1"/>
</dbReference>
<dbReference type="GO" id="GO:0006233">
    <property type="term" value="P:dTDP biosynthetic process"/>
    <property type="evidence" value="ECO:0007669"/>
    <property type="project" value="InterPro"/>
</dbReference>
<dbReference type="Proteomes" id="UP000186132">
    <property type="component" value="Unassembled WGS sequence"/>
</dbReference>
<dbReference type="GO" id="GO:0006227">
    <property type="term" value="P:dUDP biosynthetic process"/>
    <property type="evidence" value="ECO:0007669"/>
    <property type="project" value="TreeGrafter"/>
</dbReference>
<dbReference type="PANTHER" id="PTHR10344">
    <property type="entry name" value="THYMIDYLATE KINASE"/>
    <property type="match status" value="1"/>
</dbReference>
<evidence type="ECO:0000256" key="5">
    <source>
        <dbReference type="ARBA" id="ARBA00022727"/>
    </source>
</evidence>
<dbReference type="InterPro" id="IPR018094">
    <property type="entry name" value="Thymidylate_kinase"/>
</dbReference>
<dbReference type="EC" id="2.7.4.9" evidence="2 11"/>
<protein>
    <recommendedName>
        <fullName evidence="3 11">Thymidylate kinase</fullName>
        <ecNumber evidence="2 11">2.7.4.9</ecNumber>
    </recommendedName>
    <alternativeName>
        <fullName evidence="11">dTMP kinase</fullName>
    </alternativeName>
</protein>
<dbReference type="Pfam" id="PF02223">
    <property type="entry name" value="Thymidylate_kin"/>
    <property type="match status" value="1"/>
</dbReference>
<dbReference type="NCBIfam" id="TIGR00041">
    <property type="entry name" value="DTMP_kinase"/>
    <property type="match status" value="1"/>
</dbReference>
<comment type="catalytic activity">
    <reaction evidence="9 11">
        <text>dTMP + ATP = dTDP + ADP</text>
        <dbReference type="Rhea" id="RHEA:13517"/>
        <dbReference type="ChEBI" id="CHEBI:30616"/>
        <dbReference type="ChEBI" id="CHEBI:58369"/>
        <dbReference type="ChEBI" id="CHEBI:63528"/>
        <dbReference type="ChEBI" id="CHEBI:456216"/>
        <dbReference type="EC" id="2.7.4.9"/>
    </reaction>
</comment>
<dbReference type="Gene3D" id="3.40.50.300">
    <property type="entry name" value="P-loop containing nucleotide triphosphate hydrolases"/>
    <property type="match status" value="1"/>
</dbReference>
<keyword evidence="14" id="KW-1185">Reference proteome</keyword>
<dbReference type="HAMAP" id="MF_00165">
    <property type="entry name" value="Thymidylate_kinase"/>
    <property type="match status" value="1"/>
</dbReference>
<comment type="function">
    <text evidence="10 11">Phosphorylation of dTMP to form dTDP in both de novo and salvage pathways of dTTP synthesis.</text>
</comment>
<dbReference type="STRING" id="1206085.SAMN05443575_1354"/>
<evidence type="ECO:0000256" key="8">
    <source>
        <dbReference type="ARBA" id="ARBA00022840"/>
    </source>
</evidence>
<evidence type="ECO:0000256" key="9">
    <source>
        <dbReference type="ARBA" id="ARBA00048743"/>
    </source>
</evidence>
<evidence type="ECO:0000256" key="7">
    <source>
        <dbReference type="ARBA" id="ARBA00022777"/>
    </source>
</evidence>
<evidence type="ECO:0000313" key="14">
    <source>
        <dbReference type="Proteomes" id="UP000186132"/>
    </source>
</evidence>
<dbReference type="InterPro" id="IPR027417">
    <property type="entry name" value="P-loop_NTPase"/>
</dbReference>